<feature type="compositionally biased region" description="Basic and acidic residues" evidence="1">
    <location>
        <begin position="47"/>
        <end position="60"/>
    </location>
</feature>
<accession>A0ABP8P0I3</accession>
<dbReference type="Proteomes" id="UP001501183">
    <property type="component" value="Unassembled WGS sequence"/>
</dbReference>
<evidence type="ECO:0000313" key="3">
    <source>
        <dbReference type="Proteomes" id="UP001501183"/>
    </source>
</evidence>
<organism evidence="2 3">
    <name type="scientific">Rhodococcus olei</name>
    <dbReference type="NCBI Taxonomy" id="2161675"/>
    <lineage>
        <taxon>Bacteria</taxon>
        <taxon>Bacillati</taxon>
        <taxon>Actinomycetota</taxon>
        <taxon>Actinomycetes</taxon>
        <taxon>Mycobacteriales</taxon>
        <taxon>Nocardiaceae</taxon>
        <taxon>Rhodococcus</taxon>
    </lineage>
</organism>
<keyword evidence="3" id="KW-1185">Reference proteome</keyword>
<dbReference type="EMBL" id="BAABFB010000030">
    <property type="protein sequence ID" value="GAA4477251.1"/>
    <property type="molecule type" value="Genomic_DNA"/>
</dbReference>
<gene>
    <name evidence="2" type="ORF">GCM10023094_18980</name>
</gene>
<proteinExistence type="predicted"/>
<sequence length="60" mass="6810">MDRLDDEMTEADRAAQADPALPEDEREHAPILETVGTREVNEADAVEQSRDVPDDEEYPR</sequence>
<protein>
    <submittedName>
        <fullName evidence="2">Uncharacterized protein</fullName>
    </submittedName>
</protein>
<comment type="caution">
    <text evidence="2">The sequence shown here is derived from an EMBL/GenBank/DDBJ whole genome shotgun (WGS) entry which is preliminary data.</text>
</comment>
<evidence type="ECO:0000313" key="2">
    <source>
        <dbReference type="EMBL" id="GAA4477251.1"/>
    </source>
</evidence>
<feature type="region of interest" description="Disordered" evidence="1">
    <location>
        <begin position="1"/>
        <end position="60"/>
    </location>
</feature>
<evidence type="ECO:0000256" key="1">
    <source>
        <dbReference type="SAM" id="MobiDB-lite"/>
    </source>
</evidence>
<name>A0ABP8P0I3_9NOCA</name>
<reference evidence="3" key="1">
    <citation type="journal article" date="2019" name="Int. J. Syst. Evol. Microbiol.">
        <title>The Global Catalogue of Microorganisms (GCM) 10K type strain sequencing project: providing services to taxonomists for standard genome sequencing and annotation.</title>
        <authorList>
            <consortium name="The Broad Institute Genomics Platform"/>
            <consortium name="The Broad Institute Genome Sequencing Center for Infectious Disease"/>
            <person name="Wu L."/>
            <person name="Ma J."/>
        </authorList>
    </citation>
    <scope>NUCLEOTIDE SEQUENCE [LARGE SCALE GENOMIC DNA]</scope>
    <source>
        <strain evidence="3">JCM 32206</strain>
    </source>
</reference>
<dbReference type="RefSeq" id="WP_345344028.1">
    <property type="nucleotide sequence ID" value="NZ_BAABFB010000030.1"/>
</dbReference>